<dbReference type="Proteomes" id="UP001320706">
    <property type="component" value="Unassembled WGS sequence"/>
</dbReference>
<name>A0ACC3SG81_9PEZI</name>
<accession>A0ACC3SG81</accession>
<evidence type="ECO:0000313" key="1">
    <source>
        <dbReference type="EMBL" id="KAK8213255.1"/>
    </source>
</evidence>
<comment type="caution">
    <text evidence="1">The sequence shown here is derived from an EMBL/GenBank/DDBJ whole genome shotgun (WGS) entry which is preliminary data.</text>
</comment>
<reference evidence="1" key="1">
    <citation type="submission" date="2024-02" db="EMBL/GenBank/DDBJ databases">
        <title>Metagenome Assembled Genome of Zalaria obscura JY119.</title>
        <authorList>
            <person name="Vighnesh L."/>
            <person name="Jagadeeshwari U."/>
            <person name="Venkata Ramana C."/>
            <person name="Sasikala C."/>
        </authorList>
    </citation>
    <scope>NUCLEOTIDE SEQUENCE</scope>
    <source>
        <strain evidence="1">JY119</strain>
    </source>
</reference>
<evidence type="ECO:0000313" key="2">
    <source>
        <dbReference type="Proteomes" id="UP001320706"/>
    </source>
</evidence>
<sequence length="423" mass="46968">MDGNVSTQELIARLLLSDYEEVLQASHNHGLAEDDERQTQQLVWAGHAEYLRSVLTHDQDHRMALSMGNAVRTDNQIVAAHQQEEERTTADRELARRLQAGTPEPVPLALPAPTDTNAIDDSQALVPFHDHPCAEANDGRDAENLTLERALVLYTGRDMEREDNSHDTGSSNSELPLTLRTEDHSGDSLATTTSYENTEPLKYVQCVACEVDILEPYAIITACEPEPHAFCHICIKHVFDNAINDISYYPPRCCRKPINIEDVRALFDEAFLATLTQKAEMYDTPDGIYCSSVSCGAFVHPRHIVSNLATCPKCSAETCGTCKQAAHGTDDCPEDSNLQALLKLAEEQGWTRCKADEDRLYPEAERRLRRALPIENAIGNAPPIDVVRRVAAALRVNHEYIVKECPEQVVDAQQTMQVATNVG</sequence>
<gene>
    <name evidence="1" type="ORF">M8818_002553</name>
</gene>
<dbReference type="EMBL" id="JAMKPW020000011">
    <property type="protein sequence ID" value="KAK8213255.1"/>
    <property type="molecule type" value="Genomic_DNA"/>
</dbReference>
<organism evidence="1 2">
    <name type="scientific">Zalaria obscura</name>
    <dbReference type="NCBI Taxonomy" id="2024903"/>
    <lineage>
        <taxon>Eukaryota</taxon>
        <taxon>Fungi</taxon>
        <taxon>Dikarya</taxon>
        <taxon>Ascomycota</taxon>
        <taxon>Pezizomycotina</taxon>
        <taxon>Dothideomycetes</taxon>
        <taxon>Dothideomycetidae</taxon>
        <taxon>Dothideales</taxon>
        <taxon>Zalariaceae</taxon>
        <taxon>Zalaria</taxon>
    </lineage>
</organism>
<protein>
    <submittedName>
        <fullName evidence="1">Uncharacterized protein</fullName>
    </submittedName>
</protein>
<keyword evidence="2" id="KW-1185">Reference proteome</keyword>
<proteinExistence type="predicted"/>